<dbReference type="Gene3D" id="3.40.395.10">
    <property type="entry name" value="Adenoviral Proteinase, Chain A"/>
    <property type="match status" value="1"/>
</dbReference>
<comment type="caution">
    <text evidence="7">The sequence shown here is derived from an EMBL/GenBank/DDBJ whole genome shotgun (WGS) entry which is preliminary data.</text>
</comment>
<dbReference type="PANTHER" id="PTHR12606:SF141">
    <property type="entry name" value="GH15225P-RELATED"/>
    <property type="match status" value="1"/>
</dbReference>
<evidence type="ECO:0000259" key="6">
    <source>
        <dbReference type="PROSITE" id="PS50600"/>
    </source>
</evidence>
<dbReference type="SUPFAM" id="SSF54001">
    <property type="entry name" value="Cysteine proteinases"/>
    <property type="match status" value="1"/>
</dbReference>
<dbReference type="Proteomes" id="UP001373714">
    <property type="component" value="Unassembled WGS sequence"/>
</dbReference>
<feature type="compositionally biased region" description="Polar residues" evidence="5">
    <location>
        <begin position="162"/>
        <end position="192"/>
    </location>
</feature>
<feature type="compositionally biased region" description="Low complexity" evidence="5">
    <location>
        <begin position="19"/>
        <end position="30"/>
    </location>
</feature>
<dbReference type="GO" id="GO:0005634">
    <property type="term" value="C:nucleus"/>
    <property type="evidence" value="ECO:0007669"/>
    <property type="project" value="TreeGrafter"/>
</dbReference>
<evidence type="ECO:0000256" key="3">
    <source>
        <dbReference type="ARBA" id="ARBA00022801"/>
    </source>
</evidence>
<evidence type="ECO:0000256" key="4">
    <source>
        <dbReference type="ARBA" id="ARBA00022807"/>
    </source>
</evidence>
<feature type="compositionally biased region" description="Basic and acidic residues" evidence="5">
    <location>
        <begin position="85"/>
        <end position="104"/>
    </location>
</feature>
<accession>A0AAV9UMV1</accession>
<dbReference type="Pfam" id="PF02902">
    <property type="entry name" value="Peptidase_C48"/>
    <property type="match status" value="1"/>
</dbReference>
<gene>
    <name evidence="7" type="primary">ULP1</name>
    <name evidence="7" type="ORF">TWF730_010295</name>
</gene>
<evidence type="ECO:0000256" key="1">
    <source>
        <dbReference type="ARBA" id="ARBA00005234"/>
    </source>
</evidence>
<name>A0AAV9UMV1_9PEZI</name>
<dbReference type="AlphaFoldDB" id="A0AAV9UMV1"/>
<feature type="region of interest" description="Disordered" evidence="5">
    <location>
        <begin position="81"/>
        <end position="250"/>
    </location>
</feature>
<sequence length="647" mass="71286">MSESSNTTVSTVLDDSGTSSSSSSSSSASSDGNGKEDKAALPGSPVPPSQQVASTTTGKKEESAIMELVTNFGSILKSWFVGDKSTGRNDTNEEHCDDLVEERQGAGYTSKFEGNSRKRRRPSPPDDDDEQHPRVNGGIQKSKLQPTGTITTTNTDPIFLSGRSSDATGPKSISEQSTGTTTVASASDSVLENGTGEPGSLIAFTESKWKEQSQAPSLGPLKPMSAPSGREQLARSLARRNKAAQHQPKTTGSLAYIRHSLFGNGSRINKRSATPMSVSVRSRRQTSTPRRSMRDSVGRMWADPKQYSPPEATLSASFRSSVGSVGRGSTFTPSRSMRLEQSNLRSAKKLAIKKKPWLEQKEASGDGFDGASLMLYIQKLQESKVDGFENYAQVQDRQKIINDQIQQMRIAQQPQKEVLRDITDETLDELHVFLSQRNQLAEARLIGGNPINPRNLKTLNVPQWLNDEVINSYLHLIKERANKGNESSIPRITTMSSVFVGALKESGYKRVARWAKRSGAAGEQILQVKGVIIPIHRNMHWTLAYVNVEKKRFEYYDSLAGNWDPISLLRGWMRDEVGKKYKDEEWEDLYLGSQTPQQGNGFDCGVFLCKTAEVIARGGVMNFSQKDIPKIRKMMQVELLRGDLAAV</sequence>
<keyword evidence="4" id="KW-0788">Thiol protease</keyword>
<dbReference type="GO" id="GO:0016929">
    <property type="term" value="F:deSUMOylase activity"/>
    <property type="evidence" value="ECO:0007669"/>
    <property type="project" value="TreeGrafter"/>
</dbReference>
<keyword evidence="3" id="KW-0378">Hydrolase</keyword>
<feature type="region of interest" description="Disordered" evidence="5">
    <location>
        <begin position="266"/>
        <end position="312"/>
    </location>
</feature>
<evidence type="ECO:0000256" key="5">
    <source>
        <dbReference type="SAM" id="MobiDB-lite"/>
    </source>
</evidence>
<dbReference type="InterPro" id="IPR038765">
    <property type="entry name" value="Papain-like_cys_pep_sf"/>
</dbReference>
<feature type="compositionally biased region" description="Low complexity" evidence="5">
    <location>
        <begin position="276"/>
        <end position="290"/>
    </location>
</feature>
<evidence type="ECO:0000313" key="8">
    <source>
        <dbReference type="Proteomes" id="UP001373714"/>
    </source>
</evidence>
<organism evidence="7 8">
    <name type="scientific">Orbilia blumenaviensis</name>
    <dbReference type="NCBI Taxonomy" id="1796055"/>
    <lineage>
        <taxon>Eukaryota</taxon>
        <taxon>Fungi</taxon>
        <taxon>Dikarya</taxon>
        <taxon>Ascomycota</taxon>
        <taxon>Pezizomycotina</taxon>
        <taxon>Orbiliomycetes</taxon>
        <taxon>Orbiliales</taxon>
        <taxon>Orbiliaceae</taxon>
        <taxon>Orbilia</taxon>
    </lineage>
</organism>
<comment type="similarity">
    <text evidence="1">Belongs to the peptidase C48 family.</text>
</comment>
<dbReference type="PANTHER" id="PTHR12606">
    <property type="entry name" value="SENTRIN/SUMO-SPECIFIC PROTEASE"/>
    <property type="match status" value="1"/>
</dbReference>
<evidence type="ECO:0000313" key="7">
    <source>
        <dbReference type="EMBL" id="KAK6345957.1"/>
    </source>
</evidence>
<feature type="region of interest" description="Disordered" evidence="5">
    <location>
        <begin position="1"/>
        <end position="60"/>
    </location>
</feature>
<keyword evidence="2 7" id="KW-0645">Protease</keyword>
<proteinExistence type="inferred from homology"/>
<dbReference type="GO" id="GO:0016926">
    <property type="term" value="P:protein desumoylation"/>
    <property type="evidence" value="ECO:0007669"/>
    <property type="project" value="TreeGrafter"/>
</dbReference>
<dbReference type="EMBL" id="JAVHNS010000008">
    <property type="protein sequence ID" value="KAK6345957.1"/>
    <property type="molecule type" value="Genomic_DNA"/>
</dbReference>
<keyword evidence="8" id="KW-1185">Reference proteome</keyword>
<reference evidence="7 8" key="1">
    <citation type="submission" date="2019-10" db="EMBL/GenBank/DDBJ databases">
        <authorList>
            <person name="Palmer J.M."/>
        </authorList>
    </citation>
    <scope>NUCLEOTIDE SEQUENCE [LARGE SCALE GENOMIC DNA]</scope>
    <source>
        <strain evidence="7 8">TWF730</strain>
    </source>
</reference>
<dbReference type="GO" id="GO:0006508">
    <property type="term" value="P:proteolysis"/>
    <property type="evidence" value="ECO:0007669"/>
    <property type="project" value="UniProtKB-KW"/>
</dbReference>
<dbReference type="PROSITE" id="PS50600">
    <property type="entry name" value="ULP_PROTEASE"/>
    <property type="match status" value="1"/>
</dbReference>
<dbReference type="InterPro" id="IPR003653">
    <property type="entry name" value="Peptidase_C48_C"/>
</dbReference>
<feature type="compositionally biased region" description="Polar residues" evidence="5">
    <location>
        <begin position="1"/>
        <end position="18"/>
    </location>
</feature>
<protein>
    <submittedName>
        <fullName evidence="7">Smt3-specific protease</fullName>
    </submittedName>
</protein>
<feature type="domain" description="Ubiquitin-like protease family profile" evidence="6">
    <location>
        <begin position="449"/>
        <end position="615"/>
    </location>
</feature>
<evidence type="ECO:0000256" key="2">
    <source>
        <dbReference type="ARBA" id="ARBA00022670"/>
    </source>
</evidence>